<evidence type="ECO:0000313" key="3">
    <source>
        <dbReference type="Proteomes" id="UP000270034"/>
    </source>
</evidence>
<keyword evidence="2" id="KW-0675">Receptor</keyword>
<dbReference type="KEGG" id="aot:AcetOri_orf00304p"/>
<dbReference type="AlphaFoldDB" id="A0A2Z5ZNH8"/>
<geneLocation type="plasmid" evidence="3">
    <name>paof1 fan1 dna</name>
</geneLocation>
<sequence>MQADNDTTTTEMTGDATREPAIYDNSPRSYRNARIAESRRKVATYKELAEDSPFQYQG</sequence>
<evidence type="ECO:0000256" key="1">
    <source>
        <dbReference type="SAM" id="MobiDB-lite"/>
    </source>
</evidence>
<dbReference type="EMBL" id="AP018516">
    <property type="protein sequence ID" value="BBC81907.1"/>
    <property type="molecule type" value="Genomic_DNA"/>
</dbReference>
<keyword evidence="2" id="KW-0614">Plasmid</keyword>
<organism evidence="2 3">
    <name type="scientific">Acetobacter orientalis</name>
    <dbReference type="NCBI Taxonomy" id="146474"/>
    <lineage>
        <taxon>Bacteria</taxon>
        <taxon>Pseudomonadati</taxon>
        <taxon>Pseudomonadota</taxon>
        <taxon>Alphaproteobacteria</taxon>
        <taxon>Acetobacterales</taxon>
        <taxon>Acetobacteraceae</taxon>
        <taxon>Acetobacter</taxon>
    </lineage>
</organism>
<protein>
    <submittedName>
        <fullName evidence="2">TonB-dependent receptor</fullName>
    </submittedName>
</protein>
<feature type="compositionally biased region" description="Low complexity" evidence="1">
    <location>
        <begin position="1"/>
        <end position="15"/>
    </location>
</feature>
<gene>
    <name evidence="2" type="ORF">AcetOrient_orf00304p</name>
</gene>
<accession>A0A2Z5ZNH8</accession>
<name>A0A2Z5ZNH8_9PROT</name>
<feature type="region of interest" description="Disordered" evidence="1">
    <location>
        <begin position="1"/>
        <end position="30"/>
    </location>
</feature>
<reference evidence="2 3" key="1">
    <citation type="submission" date="2018-02" db="EMBL/GenBank/DDBJ databases">
        <title>Acetobacter orientalis genome.</title>
        <authorList>
            <person name="Nakashima N."/>
            <person name="Tamura T."/>
        </authorList>
    </citation>
    <scope>NUCLEOTIDE SEQUENCE [LARGE SCALE GENOMIC DNA]</scope>
    <source>
        <strain evidence="2 3">FAN1</strain>
        <plasmid evidence="3">paof1 fan1 dna</plasmid>
    </source>
</reference>
<dbReference type="Proteomes" id="UP000270034">
    <property type="component" value="Plasmid pAOF1"/>
</dbReference>
<proteinExistence type="predicted"/>
<evidence type="ECO:0000313" key="2">
    <source>
        <dbReference type="EMBL" id="BBC81907.1"/>
    </source>
</evidence>